<dbReference type="GO" id="GO:0051287">
    <property type="term" value="F:NAD binding"/>
    <property type="evidence" value="ECO:0007669"/>
    <property type="project" value="InterPro"/>
</dbReference>
<dbReference type="InterPro" id="IPR029752">
    <property type="entry name" value="D-isomer_DH_CS1"/>
</dbReference>
<keyword evidence="2 5" id="KW-0560">Oxidoreductase</keyword>
<dbReference type="InterPro" id="IPR036291">
    <property type="entry name" value="NAD(P)-bd_dom_sf"/>
</dbReference>
<name>A0A7X2N4M9_9FIRM</name>
<feature type="domain" description="D-isomer specific 2-hydroxyacid dehydrogenase catalytic" evidence="6">
    <location>
        <begin position="24"/>
        <end position="304"/>
    </location>
</feature>
<comment type="caution">
    <text evidence="8">The sequence shown here is derived from an EMBL/GenBank/DDBJ whole genome shotgun (WGS) entry which is preliminary data.</text>
</comment>
<dbReference type="Proteomes" id="UP000470082">
    <property type="component" value="Unassembled WGS sequence"/>
</dbReference>
<feature type="domain" description="D-isomer specific 2-hydroxyacid dehydrogenase NAD-binding" evidence="7">
    <location>
        <begin position="93"/>
        <end position="272"/>
    </location>
</feature>
<evidence type="ECO:0000256" key="5">
    <source>
        <dbReference type="RuleBase" id="RU003719"/>
    </source>
</evidence>
<evidence type="ECO:0000259" key="7">
    <source>
        <dbReference type="Pfam" id="PF02826"/>
    </source>
</evidence>
<dbReference type="InterPro" id="IPR045865">
    <property type="entry name" value="ACT-like_dom_sf"/>
</dbReference>
<dbReference type="SUPFAM" id="SSF51735">
    <property type="entry name" value="NAD(P)-binding Rossmann-fold domains"/>
    <property type="match status" value="1"/>
</dbReference>
<comment type="pathway">
    <text evidence="4">Amino-acid biosynthesis.</text>
</comment>
<evidence type="ECO:0000313" key="9">
    <source>
        <dbReference type="Proteomes" id="UP000470082"/>
    </source>
</evidence>
<organism evidence="8 9">
    <name type="scientific">Floccifex porci</name>
    <dbReference type="NCBI Taxonomy" id="2606629"/>
    <lineage>
        <taxon>Bacteria</taxon>
        <taxon>Bacillati</taxon>
        <taxon>Bacillota</taxon>
        <taxon>Erysipelotrichia</taxon>
        <taxon>Erysipelotrichales</taxon>
        <taxon>Erysipelotrichaceae</taxon>
        <taxon>Floccifex</taxon>
    </lineage>
</organism>
<dbReference type="Gene3D" id="3.30.70.260">
    <property type="match status" value="1"/>
</dbReference>
<dbReference type="CDD" id="cd04901">
    <property type="entry name" value="ACT_3PGDH"/>
    <property type="match status" value="1"/>
</dbReference>
<dbReference type="CDD" id="cd12174">
    <property type="entry name" value="PGDH_like_3"/>
    <property type="match status" value="1"/>
</dbReference>
<keyword evidence="9" id="KW-1185">Reference proteome</keyword>
<accession>A0A7X2N4M9</accession>
<proteinExistence type="inferred from homology"/>
<dbReference type="InterPro" id="IPR006140">
    <property type="entry name" value="D-isomer_DH_NAD-bd"/>
</dbReference>
<dbReference type="PROSITE" id="PS00065">
    <property type="entry name" value="D_2_HYDROXYACID_DH_1"/>
    <property type="match status" value="1"/>
</dbReference>
<evidence type="ECO:0000256" key="1">
    <source>
        <dbReference type="ARBA" id="ARBA00005854"/>
    </source>
</evidence>
<evidence type="ECO:0000256" key="4">
    <source>
        <dbReference type="ARBA" id="ARBA00029440"/>
    </source>
</evidence>
<dbReference type="SUPFAM" id="SSF52283">
    <property type="entry name" value="Formate/glycerate dehydrogenase catalytic domain-like"/>
    <property type="match status" value="1"/>
</dbReference>
<dbReference type="PANTHER" id="PTHR42938">
    <property type="entry name" value="FORMATE DEHYDROGENASE 1"/>
    <property type="match status" value="1"/>
</dbReference>
<comment type="similarity">
    <text evidence="1 5">Belongs to the D-isomer specific 2-hydroxyacid dehydrogenase family.</text>
</comment>
<dbReference type="PANTHER" id="PTHR42938:SF47">
    <property type="entry name" value="HYDROXYPYRUVATE REDUCTASE"/>
    <property type="match status" value="1"/>
</dbReference>
<keyword evidence="3" id="KW-0520">NAD</keyword>
<dbReference type="InterPro" id="IPR006139">
    <property type="entry name" value="D-isomer_2_OHA_DH_cat_dom"/>
</dbReference>
<evidence type="ECO:0000256" key="2">
    <source>
        <dbReference type="ARBA" id="ARBA00023002"/>
    </source>
</evidence>
<dbReference type="GO" id="GO:0016616">
    <property type="term" value="F:oxidoreductase activity, acting on the CH-OH group of donors, NAD or NADP as acceptor"/>
    <property type="evidence" value="ECO:0007669"/>
    <property type="project" value="InterPro"/>
</dbReference>
<dbReference type="EMBL" id="VUMM01000016">
    <property type="protein sequence ID" value="MSS01973.1"/>
    <property type="molecule type" value="Genomic_DNA"/>
</dbReference>
<protein>
    <submittedName>
        <fullName evidence="8">Phosphoglycerate dehydrogenase</fullName>
    </submittedName>
</protein>
<dbReference type="Pfam" id="PF02826">
    <property type="entry name" value="2-Hacid_dh_C"/>
    <property type="match status" value="1"/>
</dbReference>
<sequence>MYNIKLYNNIAKEGLNQFNANYNVSEDVQSCDGILVRSANLFDIEYNPELKAICRAGAGVNNIDINTCTEKGIAVFNTPGANSNAVKELVFAGLLLASRDIYHGMEWVKKESDNPDLSKLVEKQKKRFAGNELVGKSLGVIGCGAIGVQVANLALRFGMEVHGYDPYMSIDAAWNLSRYVHHETSIEDIYRKCDFITLHIPMNDSTKNTINKESIAQMKDGVKILNFARGGLVNDDDMKEALDSRKVAFYVTDFPTNKLASHPFVAAIPHLGASTEESEINCAVKACQEMKDYLENGNITNSVNLPNASMEFSAPYRICVIHKNVPKMISQITNCFVDNSNIENLLNKSKSNIAYTMLDLDSEVSQDTLDAISKIDGVTRVLCYKQ</sequence>
<evidence type="ECO:0000256" key="3">
    <source>
        <dbReference type="ARBA" id="ARBA00023027"/>
    </source>
</evidence>
<evidence type="ECO:0000313" key="8">
    <source>
        <dbReference type="EMBL" id="MSS01973.1"/>
    </source>
</evidence>
<evidence type="ECO:0000259" key="6">
    <source>
        <dbReference type="Pfam" id="PF00389"/>
    </source>
</evidence>
<reference evidence="8 9" key="1">
    <citation type="submission" date="2019-08" db="EMBL/GenBank/DDBJ databases">
        <title>In-depth cultivation of the pig gut microbiome towards novel bacterial diversity and tailored functional studies.</title>
        <authorList>
            <person name="Wylensek D."/>
            <person name="Hitch T.C.A."/>
            <person name="Clavel T."/>
        </authorList>
    </citation>
    <scope>NUCLEOTIDE SEQUENCE [LARGE SCALE GENOMIC DNA]</scope>
    <source>
        <strain evidence="8 9">LKV-178-WT-2G</strain>
    </source>
</reference>
<dbReference type="Gene3D" id="3.40.50.720">
    <property type="entry name" value="NAD(P)-binding Rossmann-like Domain"/>
    <property type="match status" value="2"/>
</dbReference>
<dbReference type="SUPFAM" id="SSF55021">
    <property type="entry name" value="ACT-like"/>
    <property type="match status" value="1"/>
</dbReference>
<gene>
    <name evidence="8" type="ORF">FYJ50_07695</name>
</gene>
<dbReference type="Pfam" id="PF00389">
    <property type="entry name" value="2-Hacid_dh"/>
    <property type="match status" value="1"/>
</dbReference>
<dbReference type="RefSeq" id="WP_154460740.1">
    <property type="nucleotide sequence ID" value="NZ_VUMM01000016.1"/>
</dbReference>
<dbReference type="AlphaFoldDB" id="A0A7X2N4M9"/>